<dbReference type="EMBL" id="KI913138">
    <property type="protein sequence ID" value="ETV75887.1"/>
    <property type="molecule type" value="Genomic_DNA"/>
</dbReference>
<evidence type="ECO:0000256" key="1">
    <source>
        <dbReference type="ARBA" id="ARBA00009431"/>
    </source>
</evidence>
<dbReference type="GeneID" id="20811853"/>
<feature type="transmembrane region" description="Helical" evidence="3">
    <location>
        <begin position="498"/>
        <end position="520"/>
    </location>
</feature>
<dbReference type="InterPro" id="IPR033124">
    <property type="entry name" value="Ser_caboxypep_his_AS"/>
</dbReference>
<dbReference type="PRINTS" id="PR00724">
    <property type="entry name" value="CRBOXYPTASEC"/>
</dbReference>
<evidence type="ECO:0000256" key="3">
    <source>
        <dbReference type="SAM" id="Phobius"/>
    </source>
</evidence>
<dbReference type="OrthoDB" id="443318at2759"/>
<keyword evidence="2" id="KW-0645">Protease</keyword>
<keyword evidence="3" id="KW-1133">Transmembrane helix</keyword>
<dbReference type="InterPro" id="IPR018202">
    <property type="entry name" value="Ser_caboxypep_ser_AS"/>
</dbReference>
<dbReference type="GO" id="GO:0006508">
    <property type="term" value="P:proteolysis"/>
    <property type="evidence" value="ECO:0007669"/>
    <property type="project" value="UniProtKB-KW"/>
</dbReference>
<dbReference type="Pfam" id="PF00450">
    <property type="entry name" value="Peptidase_S10"/>
    <property type="match status" value="1"/>
</dbReference>
<dbReference type="PROSITE" id="PS00560">
    <property type="entry name" value="CARBOXYPEPT_SER_HIS"/>
    <property type="match status" value="1"/>
</dbReference>
<keyword evidence="2" id="KW-0378">Hydrolase</keyword>
<proteinExistence type="inferred from homology"/>
<reference evidence="4" key="1">
    <citation type="submission" date="2013-12" db="EMBL/GenBank/DDBJ databases">
        <title>The Genome Sequence of Aphanomyces astaci APO3.</title>
        <authorList>
            <consortium name="The Broad Institute Genomics Platform"/>
            <person name="Russ C."/>
            <person name="Tyler B."/>
            <person name="van West P."/>
            <person name="Dieguez-Uribeondo J."/>
            <person name="Young S.K."/>
            <person name="Zeng Q."/>
            <person name="Gargeya S."/>
            <person name="Fitzgerald M."/>
            <person name="Abouelleil A."/>
            <person name="Alvarado L."/>
            <person name="Chapman S.B."/>
            <person name="Gainer-Dewar J."/>
            <person name="Goldberg J."/>
            <person name="Griggs A."/>
            <person name="Gujja S."/>
            <person name="Hansen M."/>
            <person name="Howarth C."/>
            <person name="Imamovic A."/>
            <person name="Ireland A."/>
            <person name="Larimer J."/>
            <person name="McCowan C."/>
            <person name="Murphy C."/>
            <person name="Pearson M."/>
            <person name="Poon T.W."/>
            <person name="Priest M."/>
            <person name="Roberts A."/>
            <person name="Saif S."/>
            <person name="Shea T."/>
            <person name="Sykes S."/>
            <person name="Wortman J."/>
            <person name="Nusbaum C."/>
            <person name="Birren B."/>
        </authorList>
    </citation>
    <scope>NUCLEOTIDE SEQUENCE [LARGE SCALE GENOMIC DNA]</scope>
    <source>
        <strain evidence="4">APO3</strain>
    </source>
</reference>
<gene>
    <name evidence="4" type="ORF">H257_09857</name>
</gene>
<comment type="similarity">
    <text evidence="1 2">Belongs to the peptidase S10 family.</text>
</comment>
<dbReference type="GO" id="GO:0004185">
    <property type="term" value="F:serine-type carboxypeptidase activity"/>
    <property type="evidence" value="ECO:0007669"/>
    <property type="project" value="UniProtKB-UniRule"/>
</dbReference>
<dbReference type="PANTHER" id="PTHR11802">
    <property type="entry name" value="SERINE PROTEASE FAMILY S10 SERINE CARBOXYPEPTIDASE"/>
    <property type="match status" value="1"/>
</dbReference>
<sequence length="543" mass="59650">MLTAAMWSAAIGLASVLATASHKVTTLPGYNDAKPINFDQYAGHIPLPSNGQNMFYWLVESESNPSTDPLVLWLNGGPGCSSLGGLFTELGPFVVQSDLSVKRNPYAWNRKTNMVFLESPAGVGFSQPVLNDTDYNDNFTTDRAYEFLVEFYAKYPRYKNREFYITGESYAGIYIPFLVHKLVQEPISNVKLKGFAIGNPFTDSASDAGSYIDYFYSHALISLEAFEEAAVVCPGNSISQCMNGGPNCTQACADYFMDVYTSSSLANPQALNPYNIYGDVCLLGEGQSGALHYHNIRASSHRGAYVPCQDDYTQRYLQQPAVVRALNLESTTTSSTTTTQVVVPWSACNFDIAKNYHRTPSTLDKYPVILEAGLKALIYSGDADSVVNFIGTQRWLTKGLKLSVQDKWKAWFGPDKQLAGYTERYTNLTFTTIKGAGHMVPATRPLHALYLFECFVYGQVACDSFAYPKDELEYLSGADLTAPSDIDKQPEQRSNQSLLWAALGLVVAAAAGVAGTVLYLNRSNKATQYVELTAGQPKPVYSN</sequence>
<organism evidence="4">
    <name type="scientific">Aphanomyces astaci</name>
    <name type="common">Crayfish plague agent</name>
    <dbReference type="NCBI Taxonomy" id="112090"/>
    <lineage>
        <taxon>Eukaryota</taxon>
        <taxon>Sar</taxon>
        <taxon>Stramenopiles</taxon>
        <taxon>Oomycota</taxon>
        <taxon>Saprolegniomycetes</taxon>
        <taxon>Saprolegniales</taxon>
        <taxon>Verrucalvaceae</taxon>
        <taxon>Aphanomyces</taxon>
    </lineage>
</organism>
<dbReference type="PROSITE" id="PS00131">
    <property type="entry name" value="CARBOXYPEPT_SER_SER"/>
    <property type="match status" value="1"/>
</dbReference>
<dbReference type="InterPro" id="IPR001563">
    <property type="entry name" value="Peptidase_S10"/>
</dbReference>
<name>W4G852_APHAT</name>
<dbReference type="PANTHER" id="PTHR11802:SF201">
    <property type="entry name" value="CARBOXYPEPTIDASE"/>
    <property type="match status" value="1"/>
</dbReference>
<feature type="signal peptide" evidence="2">
    <location>
        <begin position="1"/>
        <end position="18"/>
    </location>
</feature>
<accession>W4G852</accession>
<dbReference type="SUPFAM" id="SSF53474">
    <property type="entry name" value="alpha/beta-Hydrolases"/>
    <property type="match status" value="1"/>
</dbReference>
<dbReference type="AlphaFoldDB" id="W4G852"/>
<evidence type="ECO:0000256" key="2">
    <source>
        <dbReference type="RuleBase" id="RU361156"/>
    </source>
</evidence>
<keyword evidence="2" id="KW-0121">Carboxypeptidase</keyword>
<keyword evidence="2" id="KW-0732">Signal</keyword>
<dbReference type="RefSeq" id="XP_009834529.1">
    <property type="nucleotide sequence ID" value="XM_009836227.1"/>
</dbReference>
<dbReference type="EC" id="3.4.16.-" evidence="2"/>
<feature type="chain" id="PRO_5005150284" description="Carboxypeptidase" evidence="2">
    <location>
        <begin position="19"/>
        <end position="543"/>
    </location>
</feature>
<keyword evidence="3" id="KW-0472">Membrane</keyword>
<evidence type="ECO:0000313" key="4">
    <source>
        <dbReference type="EMBL" id="ETV75887.1"/>
    </source>
</evidence>
<dbReference type="InterPro" id="IPR029058">
    <property type="entry name" value="AB_hydrolase_fold"/>
</dbReference>
<keyword evidence="3" id="KW-0812">Transmembrane</keyword>
<dbReference type="VEuPathDB" id="FungiDB:H257_09857"/>
<dbReference type="Gene3D" id="3.40.50.1820">
    <property type="entry name" value="alpha/beta hydrolase"/>
    <property type="match status" value="1"/>
</dbReference>
<protein>
    <recommendedName>
        <fullName evidence="2">Carboxypeptidase</fullName>
        <ecNumber evidence="2">3.4.16.-</ecNumber>
    </recommendedName>
</protein>